<sequence>MSPRRSPQCRQPEAQWKGPASTTATTCPDVTFSPFATSARTGSYVVRSGGSPLPATSIATTPRPATRPANETCPEAAASTAAPGSAARSTPR</sequence>
<reference evidence="3" key="1">
    <citation type="journal article" date="2019" name="Int. J. Syst. Evol. Microbiol.">
        <title>The Global Catalogue of Microorganisms (GCM) 10K type strain sequencing project: providing services to taxonomists for standard genome sequencing and annotation.</title>
        <authorList>
            <consortium name="The Broad Institute Genomics Platform"/>
            <consortium name="The Broad Institute Genome Sequencing Center for Infectious Disease"/>
            <person name="Wu L."/>
            <person name="Ma J."/>
        </authorList>
    </citation>
    <scope>NUCLEOTIDE SEQUENCE [LARGE SCALE GENOMIC DNA]</scope>
    <source>
        <strain evidence="3">JCM 4376</strain>
    </source>
</reference>
<evidence type="ECO:0000256" key="1">
    <source>
        <dbReference type="SAM" id="MobiDB-lite"/>
    </source>
</evidence>
<name>A0ABQ2W394_9ACTN</name>
<proteinExistence type="predicted"/>
<accession>A0ABQ2W394</accession>
<dbReference type="EMBL" id="BMTF01000017">
    <property type="protein sequence ID" value="GGV90747.1"/>
    <property type="molecule type" value="Genomic_DNA"/>
</dbReference>
<organism evidence="2 3">
    <name type="scientific">Streptomyces gelaticus</name>
    <dbReference type="NCBI Taxonomy" id="285446"/>
    <lineage>
        <taxon>Bacteria</taxon>
        <taxon>Bacillati</taxon>
        <taxon>Actinomycetota</taxon>
        <taxon>Actinomycetes</taxon>
        <taxon>Kitasatosporales</taxon>
        <taxon>Streptomycetaceae</taxon>
        <taxon>Streptomyces</taxon>
    </lineage>
</organism>
<evidence type="ECO:0000313" key="3">
    <source>
        <dbReference type="Proteomes" id="UP000660675"/>
    </source>
</evidence>
<feature type="region of interest" description="Disordered" evidence="1">
    <location>
        <begin position="47"/>
        <end position="92"/>
    </location>
</feature>
<feature type="region of interest" description="Disordered" evidence="1">
    <location>
        <begin position="1"/>
        <end position="26"/>
    </location>
</feature>
<keyword evidence="3" id="KW-1185">Reference proteome</keyword>
<feature type="compositionally biased region" description="Low complexity" evidence="1">
    <location>
        <begin position="76"/>
        <end position="92"/>
    </location>
</feature>
<protein>
    <submittedName>
        <fullName evidence="2">Uncharacterized protein</fullName>
    </submittedName>
</protein>
<comment type="caution">
    <text evidence="2">The sequence shown here is derived from an EMBL/GenBank/DDBJ whole genome shotgun (WGS) entry which is preliminary data.</text>
</comment>
<evidence type="ECO:0000313" key="2">
    <source>
        <dbReference type="EMBL" id="GGV90747.1"/>
    </source>
</evidence>
<gene>
    <name evidence="2" type="ORF">GCM10015535_47490</name>
</gene>
<dbReference type="Proteomes" id="UP000660675">
    <property type="component" value="Unassembled WGS sequence"/>
</dbReference>